<dbReference type="Proteomes" id="UP000799291">
    <property type="component" value="Unassembled WGS sequence"/>
</dbReference>
<dbReference type="EMBL" id="MU005637">
    <property type="protein sequence ID" value="KAF2676233.1"/>
    <property type="molecule type" value="Genomic_DNA"/>
</dbReference>
<proteinExistence type="predicted"/>
<evidence type="ECO:0000313" key="3">
    <source>
        <dbReference type="Proteomes" id="UP000799291"/>
    </source>
</evidence>
<accession>A0A6G1IE31</accession>
<gene>
    <name evidence="2" type="ORF">K458DRAFT_183945</name>
</gene>
<reference evidence="2" key="1">
    <citation type="journal article" date="2020" name="Stud. Mycol.">
        <title>101 Dothideomycetes genomes: a test case for predicting lifestyles and emergence of pathogens.</title>
        <authorList>
            <person name="Haridas S."/>
            <person name="Albert R."/>
            <person name="Binder M."/>
            <person name="Bloem J."/>
            <person name="Labutti K."/>
            <person name="Salamov A."/>
            <person name="Andreopoulos B."/>
            <person name="Baker S."/>
            <person name="Barry K."/>
            <person name="Bills G."/>
            <person name="Bluhm B."/>
            <person name="Cannon C."/>
            <person name="Castanera R."/>
            <person name="Culley D."/>
            <person name="Daum C."/>
            <person name="Ezra D."/>
            <person name="Gonzalez J."/>
            <person name="Henrissat B."/>
            <person name="Kuo A."/>
            <person name="Liang C."/>
            <person name="Lipzen A."/>
            <person name="Lutzoni F."/>
            <person name="Magnuson J."/>
            <person name="Mondo S."/>
            <person name="Nolan M."/>
            <person name="Ohm R."/>
            <person name="Pangilinan J."/>
            <person name="Park H.-J."/>
            <person name="Ramirez L."/>
            <person name="Alfaro M."/>
            <person name="Sun H."/>
            <person name="Tritt A."/>
            <person name="Yoshinaga Y."/>
            <person name="Zwiers L.-H."/>
            <person name="Turgeon B."/>
            <person name="Goodwin S."/>
            <person name="Spatafora J."/>
            <person name="Crous P."/>
            <person name="Grigoriev I."/>
        </authorList>
    </citation>
    <scope>NUCLEOTIDE SEQUENCE</scope>
    <source>
        <strain evidence="2">CBS 122367</strain>
    </source>
</reference>
<organism evidence="2 3">
    <name type="scientific">Lentithecium fluviatile CBS 122367</name>
    <dbReference type="NCBI Taxonomy" id="1168545"/>
    <lineage>
        <taxon>Eukaryota</taxon>
        <taxon>Fungi</taxon>
        <taxon>Dikarya</taxon>
        <taxon>Ascomycota</taxon>
        <taxon>Pezizomycotina</taxon>
        <taxon>Dothideomycetes</taxon>
        <taxon>Pleosporomycetidae</taxon>
        <taxon>Pleosporales</taxon>
        <taxon>Massarineae</taxon>
        <taxon>Lentitheciaceae</taxon>
        <taxon>Lentithecium</taxon>
    </lineage>
</organism>
<feature type="transmembrane region" description="Helical" evidence="1">
    <location>
        <begin position="20"/>
        <end position="39"/>
    </location>
</feature>
<evidence type="ECO:0000256" key="1">
    <source>
        <dbReference type="SAM" id="Phobius"/>
    </source>
</evidence>
<keyword evidence="1" id="KW-0472">Membrane</keyword>
<dbReference type="AlphaFoldDB" id="A0A6G1IE31"/>
<keyword evidence="1" id="KW-1133">Transmembrane helix</keyword>
<evidence type="ECO:0000313" key="2">
    <source>
        <dbReference type="EMBL" id="KAF2676233.1"/>
    </source>
</evidence>
<sequence>MSDNEDFHSIHVHALKTTCLQFLMCSLLLSITHVCRWNAKTCILRLMARQYHDCLRDWNRGHQVTFRDVLIPRQSWGRSGGEGVQTPGI</sequence>
<keyword evidence="3" id="KW-1185">Reference proteome</keyword>
<name>A0A6G1IE31_9PLEO</name>
<keyword evidence="1" id="KW-0812">Transmembrane</keyword>
<protein>
    <submittedName>
        <fullName evidence="2">Uncharacterized protein</fullName>
    </submittedName>
</protein>